<organism evidence="3 4">
    <name type="scientific">Pseudovibrio exalbescens</name>
    <dbReference type="NCBI Taxonomy" id="197461"/>
    <lineage>
        <taxon>Bacteria</taxon>
        <taxon>Pseudomonadati</taxon>
        <taxon>Pseudomonadota</taxon>
        <taxon>Alphaproteobacteria</taxon>
        <taxon>Hyphomicrobiales</taxon>
        <taxon>Stappiaceae</taxon>
        <taxon>Pseudovibrio</taxon>
    </lineage>
</organism>
<keyword evidence="4" id="KW-1185">Reference proteome</keyword>
<evidence type="ECO:0000313" key="4">
    <source>
        <dbReference type="Proteomes" id="UP000185783"/>
    </source>
</evidence>
<dbReference type="GO" id="GO:0003824">
    <property type="term" value="F:catalytic activity"/>
    <property type="evidence" value="ECO:0007669"/>
    <property type="project" value="InterPro"/>
</dbReference>
<dbReference type="InterPro" id="IPR051683">
    <property type="entry name" value="Enoyl-CoA_Hydratase/Isomerase"/>
</dbReference>
<dbReference type="PROSITE" id="PS00166">
    <property type="entry name" value="ENOYL_COA_HYDRATASE"/>
    <property type="match status" value="1"/>
</dbReference>
<dbReference type="InterPro" id="IPR018376">
    <property type="entry name" value="Enoyl-CoA_hyd/isom_CS"/>
</dbReference>
<sequence>MTYATLDIERSDSGITTLWLAREDKHNAMSAQMMDELVRTADELDEDDSTRVVILAAKGKTFCAGGDLTWMQAQADKDRTGKIEEARRLADMLKRLDSLKKPLIARVQGPAYGGGVGLMSVCDLVVAAQGTKFSLTETRLGLIPATIGPYVVRRMGEGNARQVFMNAKAFGPERAQSLGLVSLVAPVEDLDAIVQEEARSYLNCAPGAVADAKALACALARMPSSTQIEYTIGKLADRWETQEAQDGIRAFFAKETPAWRK</sequence>
<evidence type="ECO:0000256" key="1">
    <source>
        <dbReference type="ARBA" id="ARBA00005254"/>
    </source>
</evidence>
<gene>
    <name evidence="3" type="ORF">A3843_11130</name>
</gene>
<comment type="caution">
    <text evidence="3">The sequence shown here is derived from an EMBL/GenBank/DDBJ whole genome shotgun (WGS) entry which is preliminary data.</text>
</comment>
<dbReference type="Gene3D" id="3.90.226.10">
    <property type="entry name" value="2-enoyl-CoA Hydratase, Chain A, domain 1"/>
    <property type="match status" value="1"/>
</dbReference>
<accession>A0A1U7JHF2</accession>
<dbReference type="PANTHER" id="PTHR42964">
    <property type="entry name" value="ENOYL-COA HYDRATASE"/>
    <property type="match status" value="1"/>
</dbReference>
<dbReference type="CDD" id="cd06558">
    <property type="entry name" value="crotonase-like"/>
    <property type="match status" value="1"/>
</dbReference>
<dbReference type="InterPro" id="IPR001753">
    <property type="entry name" value="Enoyl-CoA_hydra/iso"/>
</dbReference>
<dbReference type="InterPro" id="IPR014748">
    <property type="entry name" value="Enoyl-CoA_hydra_C"/>
</dbReference>
<dbReference type="SUPFAM" id="SSF52096">
    <property type="entry name" value="ClpP/crotonase"/>
    <property type="match status" value="1"/>
</dbReference>
<dbReference type="InterPro" id="IPR029045">
    <property type="entry name" value="ClpP/crotonase-like_dom_sf"/>
</dbReference>
<name>A0A1U7JHF2_9HYPH</name>
<protein>
    <submittedName>
        <fullName evidence="3">Enoyl-CoA hydratase</fullName>
    </submittedName>
</protein>
<evidence type="ECO:0000256" key="2">
    <source>
        <dbReference type="RuleBase" id="RU003707"/>
    </source>
</evidence>
<comment type="similarity">
    <text evidence="1 2">Belongs to the enoyl-CoA hydratase/isomerase family.</text>
</comment>
<reference evidence="3 4" key="1">
    <citation type="submission" date="2016-03" db="EMBL/GenBank/DDBJ databases">
        <title>Genome sequence of Nesiotobacter sp. nov., a moderately halophilic alphaproteobacterium isolated from the Yellow Sea, China.</title>
        <authorList>
            <person name="Zhang G."/>
            <person name="Zhang R."/>
        </authorList>
    </citation>
    <scope>NUCLEOTIDE SEQUENCE [LARGE SCALE GENOMIC DNA]</scope>
    <source>
        <strain evidence="3 4">WB1-6</strain>
    </source>
</reference>
<dbReference type="NCBIfam" id="NF005675">
    <property type="entry name" value="PRK07468.1"/>
    <property type="match status" value="1"/>
</dbReference>
<dbReference type="RefSeq" id="WP_028481080.1">
    <property type="nucleotide sequence ID" value="NZ_LVVZ01000015.1"/>
</dbReference>
<dbReference type="Proteomes" id="UP000185783">
    <property type="component" value="Unassembled WGS sequence"/>
</dbReference>
<dbReference type="AlphaFoldDB" id="A0A1U7JHF2"/>
<proteinExistence type="inferred from homology"/>
<dbReference type="Pfam" id="PF00378">
    <property type="entry name" value="ECH_1"/>
    <property type="match status" value="1"/>
</dbReference>
<evidence type="ECO:0000313" key="3">
    <source>
        <dbReference type="EMBL" id="OKL44112.1"/>
    </source>
</evidence>
<dbReference type="PANTHER" id="PTHR42964:SF1">
    <property type="entry name" value="POLYKETIDE BIOSYNTHESIS ENOYL-COA HYDRATASE PKSH-RELATED"/>
    <property type="match status" value="1"/>
</dbReference>
<dbReference type="STRING" id="197461.A3843_11130"/>
<dbReference type="Gene3D" id="1.10.12.10">
    <property type="entry name" value="Lyase 2-enoyl-coa Hydratase, Chain A, domain 2"/>
    <property type="match status" value="1"/>
</dbReference>
<dbReference type="EMBL" id="LVVZ01000015">
    <property type="protein sequence ID" value="OKL44112.1"/>
    <property type="molecule type" value="Genomic_DNA"/>
</dbReference>